<dbReference type="InterPro" id="IPR042107">
    <property type="entry name" value="DNA-dir_RNA_pol_bsu_ext_1_sf"/>
</dbReference>
<dbReference type="Gene3D" id="2.30.150.10">
    <property type="entry name" value="DNA-directed RNA polymerase, beta subunit, external 1 domain"/>
    <property type="match status" value="1"/>
</dbReference>
<evidence type="ECO:0000256" key="1">
    <source>
        <dbReference type="ARBA" id="ARBA00048552"/>
    </source>
</evidence>
<dbReference type="EMBL" id="AUZY01008542">
    <property type="protein sequence ID" value="EQD45618.1"/>
    <property type="molecule type" value="Genomic_DNA"/>
</dbReference>
<name>T0ZLU5_9ZZZZ</name>
<comment type="catalytic activity">
    <reaction evidence="1">
        <text>RNA(n) + a ribonucleoside 5'-triphosphate = RNA(n+1) + diphosphate</text>
        <dbReference type="Rhea" id="RHEA:21248"/>
        <dbReference type="Rhea" id="RHEA-COMP:14527"/>
        <dbReference type="Rhea" id="RHEA-COMP:17342"/>
        <dbReference type="ChEBI" id="CHEBI:33019"/>
        <dbReference type="ChEBI" id="CHEBI:61557"/>
        <dbReference type="ChEBI" id="CHEBI:140395"/>
        <dbReference type="EC" id="2.7.7.6"/>
    </reaction>
</comment>
<dbReference type="SUPFAM" id="SSF64484">
    <property type="entry name" value="beta and beta-prime subunits of DNA dependent RNA-polymerase"/>
    <property type="match status" value="1"/>
</dbReference>
<dbReference type="GO" id="GO:0003899">
    <property type="term" value="F:DNA-directed RNA polymerase activity"/>
    <property type="evidence" value="ECO:0007669"/>
    <property type="project" value="UniProtKB-EC"/>
</dbReference>
<keyword evidence="3" id="KW-0804">Transcription</keyword>
<dbReference type="AlphaFoldDB" id="T0ZLU5"/>
<dbReference type="Gene3D" id="3.90.1100.10">
    <property type="match status" value="1"/>
</dbReference>
<gene>
    <name evidence="3" type="ORF">B1B_12989</name>
</gene>
<feature type="domain" description="DNA-directed RNA polymerase beta subunit external 1" evidence="2">
    <location>
        <begin position="28"/>
        <end position="93"/>
    </location>
</feature>
<accession>T0ZLU5</accession>
<protein>
    <submittedName>
        <fullName evidence="3">DNA-directed RNA polymerase subunit B</fullName>
    </submittedName>
</protein>
<reference evidence="3" key="2">
    <citation type="journal article" date="2014" name="ISME J.">
        <title>Microbial stratification in low pH oxic and suboxic macroscopic growths along an acid mine drainage.</title>
        <authorList>
            <person name="Mendez-Garcia C."/>
            <person name="Mesa V."/>
            <person name="Sprenger R.R."/>
            <person name="Richter M."/>
            <person name="Diez M.S."/>
            <person name="Solano J."/>
            <person name="Bargiela R."/>
            <person name="Golyshina O.V."/>
            <person name="Manteca A."/>
            <person name="Ramos J.L."/>
            <person name="Gallego J.R."/>
            <person name="Llorente I."/>
            <person name="Martins Dos Santos V.A."/>
            <person name="Jensen O.N."/>
            <person name="Pelaez A.I."/>
            <person name="Sanchez J."/>
            <person name="Ferrer M."/>
        </authorList>
    </citation>
    <scope>NUCLEOTIDE SEQUENCE</scope>
</reference>
<proteinExistence type="predicted"/>
<reference evidence="3" key="1">
    <citation type="submission" date="2013-08" db="EMBL/GenBank/DDBJ databases">
        <authorList>
            <person name="Mendez C."/>
            <person name="Richter M."/>
            <person name="Ferrer M."/>
            <person name="Sanchez J."/>
        </authorList>
    </citation>
    <scope>NUCLEOTIDE SEQUENCE</scope>
</reference>
<dbReference type="Pfam" id="PF10385">
    <property type="entry name" value="RNA_pol_Rpb2_45"/>
    <property type="match status" value="1"/>
</dbReference>
<dbReference type="GO" id="GO:0000428">
    <property type="term" value="C:DNA-directed RNA polymerase complex"/>
    <property type="evidence" value="ECO:0007669"/>
    <property type="project" value="UniProtKB-KW"/>
</dbReference>
<organism evidence="3">
    <name type="scientific">mine drainage metagenome</name>
    <dbReference type="NCBI Taxonomy" id="410659"/>
    <lineage>
        <taxon>unclassified sequences</taxon>
        <taxon>metagenomes</taxon>
        <taxon>ecological metagenomes</taxon>
    </lineage>
</organism>
<comment type="caution">
    <text evidence="3">The sequence shown here is derived from an EMBL/GenBank/DDBJ whole genome shotgun (WGS) entry which is preliminary data.</text>
</comment>
<keyword evidence="3" id="KW-0240">DNA-directed RNA polymerase</keyword>
<feature type="non-terminal residue" evidence="3">
    <location>
        <position position="1"/>
    </location>
</feature>
<feature type="non-terminal residue" evidence="3">
    <location>
        <position position="103"/>
    </location>
</feature>
<dbReference type="GO" id="GO:0006351">
    <property type="term" value="P:DNA-templated transcription"/>
    <property type="evidence" value="ECO:0007669"/>
    <property type="project" value="InterPro"/>
</dbReference>
<dbReference type="InterPro" id="IPR019462">
    <property type="entry name" value="DNA-dir_RNA_pol_bsu_external_1"/>
</dbReference>
<evidence type="ECO:0000259" key="2">
    <source>
        <dbReference type="Pfam" id="PF10385"/>
    </source>
</evidence>
<sequence length="103" mass="11085">PEGTNIGLIASLSIYAGVDDYGFLITPYRVVENGKVNGEHKYLRADEEMKAVLAPPEVASPDSGKVRQDLLLARVNGDLQQVRGSEINYVDISPKQTVAISAA</sequence>
<evidence type="ECO:0000313" key="3">
    <source>
        <dbReference type="EMBL" id="EQD45618.1"/>
    </source>
</evidence>